<dbReference type="EMBL" id="JAEPRB010000009">
    <property type="protein sequence ID" value="KAG2227240.1"/>
    <property type="molecule type" value="Genomic_DNA"/>
</dbReference>
<dbReference type="PROSITE" id="PS50330">
    <property type="entry name" value="UIM"/>
    <property type="match status" value="2"/>
</dbReference>
<dbReference type="Pfam" id="PF00400">
    <property type="entry name" value="WD40"/>
    <property type="match status" value="2"/>
</dbReference>
<dbReference type="InterPro" id="IPR015943">
    <property type="entry name" value="WD40/YVTN_repeat-like_dom_sf"/>
</dbReference>
<feature type="repeat" description="WD" evidence="4">
    <location>
        <begin position="515"/>
        <end position="554"/>
    </location>
</feature>
<dbReference type="Gene3D" id="2.130.10.10">
    <property type="entry name" value="YVTN repeat-like/Quinoprotein amine dehydrogenase"/>
    <property type="match status" value="2"/>
</dbReference>
<feature type="domain" description="F-box" evidence="7">
    <location>
        <begin position="69"/>
        <end position="115"/>
    </location>
</feature>
<evidence type="ECO:0000259" key="7">
    <source>
        <dbReference type="PROSITE" id="PS50181"/>
    </source>
</evidence>
<keyword evidence="3" id="KW-0833">Ubl conjugation pathway</keyword>
<organism evidence="8 9">
    <name type="scientific">Circinella minor</name>
    <dbReference type="NCBI Taxonomy" id="1195481"/>
    <lineage>
        <taxon>Eukaryota</taxon>
        <taxon>Fungi</taxon>
        <taxon>Fungi incertae sedis</taxon>
        <taxon>Mucoromycota</taxon>
        <taxon>Mucoromycotina</taxon>
        <taxon>Mucoromycetes</taxon>
        <taxon>Mucorales</taxon>
        <taxon>Lichtheimiaceae</taxon>
        <taxon>Circinella</taxon>
    </lineage>
</organism>
<dbReference type="Proteomes" id="UP000646827">
    <property type="component" value="Unassembled WGS sequence"/>
</dbReference>
<accession>A0A8H7VNJ6</accession>
<feature type="compositionally biased region" description="Basic and acidic residues" evidence="6">
    <location>
        <begin position="694"/>
        <end position="703"/>
    </location>
</feature>
<dbReference type="InterPro" id="IPR001810">
    <property type="entry name" value="F-box_dom"/>
</dbReference>
<dbReference type="PANTHER" id="PTHR19872">
    <property type="entry name" value="UBIQUITIN LIGASE SPECIFICITY FACTOR/HREP PROTEIN"/>
    <property type="match status" value="1"/>
</dbReference>
<evidence type="ECO:0000313" key="9">
    <source>
        <dbReference type="Proteomes" id="UP000646827"/>
    </source>
</evidence>
<keyword evidence="5" id="KW-0175">Coiled coil</keyword>
<dbReference type="SMART" id="SM00256">
    <property type="entry name" value="FBOX"/>
    <property type="match status" value="1"/>
</dbReference>
<feature type="compositionally biased region" description="Low complexity" evidence="6">
    <location>
        <begin position="755"/>
        <end position="776"/>
    </location>
</feature>
<dbReference type="OrthoDB" id="2095648at2759"/>
<evidence type="ECO:0000256" key="3">
    <source>
        <dbReference type="ARBA" id="ARBA00022786"/>
    </source>
</evidence>
<keyword evidence="2" id="KW-0677">Repeat</keyword>
<dbReference type="PROSITE" id="PS50294">
    <property type="entry name" value="WD_REPEATS_REGION"/>
    <property type="match status" value="2"/>
</dbReference>
<evidence type="ECO:0000313" key="8">
    <source>
        <dbReference type="EMBL" id="KAG2227240.1"/>
    </source>
</evidence>
<evidence type="ECO:0000256" key="4">
    <source>
        <dbReference type="PROSITE-ProRule" id="PRU00221"/>
    </source>
</evidence>
<dbReference type="SMART" id="SM00320">
    <property type="entry name" value="WD40"/>
    <property type="match status" value="4"/>
</dbReference>
<dbReference type="PROSITE" id="PS00678">
    <property type="entry name" value="WD_REPEATS_1"/>
    <property type="match status" value="1"/>
</dbReference>
<feature type="repeat" description="WD" evidence="4">
    <location>
        <begin position="249"/>
        <end position="291"/>
    </location>
</feature>
<dbReference type="InterPro" id="IPR051075">
    <property type="entry name" value="SCF_subunit_WD-repeat"/>
</dbReference>
<feature type="region of interest" description="Disordered" evidence="6">
    <location>
        <begin position="694"/>
        <end position="734"/>
    </location>
</feature>
<keyword evidence="9" id="KW-1185">Reference proteome</keyword>
<comment type="caution">
    <text evidence="8">The sequence shown here is derived from an EMBL/GenBank/DDBJ whole genome shotgun (WGS) entry which is preliminary data.</text>
</comment>
<evidence type="ECO:0000256" key="6">
    <source>
        <dbReference type="SAM" id="MobiDB-lite"/>
    </source>
</evidence>
<evidence type="ECO:0000256" key="2">
    <source>
        <dbReference type="ARBA" id="ARBA00022737"/>
    </source>
</evidence>
<dbReference type="InterPro" id="IPR003903">
    <property type="entry name" value="UIM_dom"/>
</dbReference>
<dbReference type="SUPFAM" id="SSF50978">
    <property type="entry name" value="WD40 repeat-like"/>
    <property type="match status" value="1"/>
</dbReference>
<dbReference type="Gene3D" id="1.20.1280.50">
    <property type="match status" value="1"/>
</dbReference>
<dbReference type="InterPro" id="IPR001680">
    <property type="entry name" value="WD40_rpt"/>
</dbReference>
<reference evidence="8 9" key="1">
    <citation type="submission" date="2020-12" db="EMBL/GenBank/DDBJ databases">
        <title>Metabolic potential, ecology and presence of endohyphal bacteria is reflected in genomic diversity of Mucoromycotina.</title>
        <authorList>
            <person name="Muszewska A."/>
            <person name="Okrasinska A."/>
            <person name="Steczkiewicz K."/>
            <person name="Drgas O."/>
            <person name="Orlowska M."/>
            <person name="Perlinska-Lenart U."/>
            <person name="Aleksandrzak-Piekarczyk T."/>
            <person name="Szatraj K."/>
            <person name="Zielenkiewicz U."/>
            <person name="Pilsyk S."/>
            <person name="Malc E."/>
            <person name="Mieczkowski P."/>
            <person name="Kruszewska J.S."/>
            <person name="Biernat P."/>
            <person name="Pawlowska J."/>
        </authorList>
    </citation>
    <scope>NUCLEOTIDE SEQUENCE [LARGE SCALE GENOMIC DNA]</scope>
    <source>
        <strain evidence="8 9">CBS 142.35</strain>
    </source>
</reference>
<proteinExistence type="predicted"/>
<dbReference type="InterPro" id="IPR019775">
    <property type="entry name" value="WD40_repeat_CS"/>
</dbReference>
<keyword evidence="1 4" id="KW-0853">WD repeat</keyword>
<feature type="coiled-coil region" evidence="5">
    <location>
        <begin position="630"/>
        <end position="660"/>
    </location>
</feature>
<feature type="compositionally biased region" description="Low complexity" evidence="6">
    <location>
        <begin position="704"/>
        <end position="722"/>
    </location>
</feature>
<dbReference type="PROSITE" id="PS50082">
    <property type="entry name" value="WD_REPEATS_2"/>
    <property type="match status" value="2"/>
</dbReference>
<dbReference type="AlphaFoldDB" id="A0A8H7VNJ6"/>
<evidence type="ECO:0000256" key="5">
    <source>
        <dbReference type="SAM" id="Coils"/>
    </source>
</evidence>
<protein>
    <recommendedName>
        <fullName evidence="7">F-box domain-containing protein</fullName>
    </recommendedName>
</protein>
<dbReference type="InterPro" id="IPR036047">
    <property type="entry name" value="F-box-like_dom_sf"/>
</dbReference>
<feature type="region of interest" description="Disordered" evidence="6">
    <location>
        <begin position="749"/>
        <end position="811"/>
    </location>
</feature>
<sequence length="858" mass="96108">MSFDYNTNCYNNNNDDSLIANELKEKEYSYQLTNSEQNGLHQQVSFEESNNDNNNYSKRKNKRTIPTGPCYFQQLSVEIITHVFARLDPTSLATVAKVCQHWRYIATDDACWKSAFLAFFGSFPFKRLRKDSWKSEYILRTHLIRKWEKGRGTVIQFNPKIGSIHSVSVDLENAYMMVASAERGQAVKCNPTTGSVDRHILYSTDDGVPLRVNAVKVEGQRILWGFDAGYITMTNRPKSVVGRQLRVFADFHQGAVTALALPPFITDIVLSAGEDGAVKIWDVPTVTCAKSFVGIVDTPTCLEVTRDYRILAGYTNGTVVVWNLRVDHLVKEFREQLRRRRAVLNGATAATIAETTITEPAPSIDISESRRVIEPITIESSTPVQSIKHDIESDTMLVTHSGSLEIRKYKMSTGELLGVYGGGHDIGTITCMEWDVTPTIETGSLQATMKMRMKKLGLASPDSPSTPTTTTKSVSLLSQTMTRLLVTGDSAGTICVWDGDAMCTNGGKIKPLRVLHGHMAPISALFVDSFKIVSGSDDGWIRIWDPITGSLLNVLGNKIPKNAPVDRNDVSVMRVTNIHCDDYRGVATIGHQVKTWDFSPEKQILAKRNLKRNVRIPGGGDSRQLHYEIKQEWKESAEALKQERQERDEEAKELNKLTLGGLSDEEMLAYAMMLSQEEKGEEEYDSHIITMMEREEEKEREGDSSSNTSTTTKKSDNSQKTSITTIPTSDYIDEDDEELMMAMIASMETASITPQQQQQQQQQQHTNTTSSSSNSSVALSDDTIEWPSVNDGNESRKWQKSSVRPTRNTSATIWNGVNTQARVIDKAPMSTNNINNTNNNDEDDEELQYVLRMSQKDF</sequence>
<dbReference type="PANTHER" id="PTHR19872:SF9">
    <property type="entry name" value="UBIQUITIN-BINDING SDF UBIQUITIN LIGASE COMPLEX SUBUNIT"/>
    <property type="match status" value="1"/>
</dbReference>
<name>A0A8H7VNJ6_9FUNG</name>
<evidence type="ECO:0000256" key="1">
    <source>
        <dbReference type="ARBA" id="ARBA00022574"/>
    </source>
</evidence>
<dbReference type="PROSITE" id="PS50181">
    <property type="entry name" value="FBOX"/>
    <property type="match status" value="1"/>
</dbReference>
<dbReference type="Pfam" id="PF12937">
    <property type="entry name" value="F-box-like"/>
    <property type="match status" value="1"/>
</dbReference>
<gene>
    <name evidence="8" type="ORF">INT45_008484</name>
</gene>
<dbReference type="SUPFAM" id="SSF81383">
    <property type="entry name" value="F-box domain"/>
    <property type="match status" value="1"/>
</dbReference>
<dbReference type="InterPro" id="IPR036322">
    <property type="entry name" value="WD40_repeat_dom_sf"/>
</dbReference>
<feature type="compositionally biased region" description="Polar residues" evidence="6">
    <location>
        <begin position="800"/>
        <end position="811"/>
    </location>
</feature>